<dbReference type="OrthoDB" id="1430260at2759"/>
<accession>A0A1S2YTT1</accession>
<dbReference type="PaxDb" id="3827-XP_004509796.1"/>
<feature type="domain" description="VQ" evidence="2">
    <location>
        <begin position="9"/>
        <end position="34"/>
    </location>
</feature>
<dbReference type="InterPro" id="IPR008889">
    <property type="entry name" value="VQ"/>
</dbReference>
<dbReference type="STRING" id="3827.A0A1S2YTT1"/>
<reference evidence="3" key="1">
    <citation type="journal article" date="2013" name="Nat. Biotechnol.">
        <title>Draft genome sequence of chickpea (Cicer arietinum) provides a resource for trait improvement.</title>
        <authorList>
            <person name="Varshney R.K."/>
            <person name="Song C."/>
            <person name="Saxena R.K."/>
            <person name="Azam S."/>
            <person name="Yu S."/>
            <person name="Sharpe A.G."/>
            <person name="Cannon S."/>
            <person name="Baek J."/>
            <person name="Rosen B.D."/>
            <person name="Tar'an B."/>
            <person name="Millan T."/>
            <person name="Zhang X."/>
            <person name="Ramsay L.D."/>
            <person name="Iwata A."/>
            <person name="Wang Y."/>
            <person name="Nelson W."/>
            <person name="Farmer A.D."/>
            <person name="Gaur P.M."/>
            <person name="Soderlund C."/>
            <person name="Penmetsa R.V."/>
            <person name="Xu C."/>
            <person name="Bharti A.K."/>
            <person name="He W."/>
            <person name="Winter P."/>
            <person name="Zhao S."/>
            <person name="Hane J.K."/>
            <person name="Carrasquilla-Garcia N."/>
            <person name="Condie J.A."/>
            <person name="Upadhyaya H.D."/>
            <person name="Luo M.C."/>
            <person name="Thudi M."/>
            <person name="Gowda C.L."/>
            <person name="Singh N.P."/>
            <person name="Lichtenzveig J."/>
            <person name="Gali K.K."/>
            <person name="Rubio J."/>
            <person name="Nadarajan N."/>
            <person name="Dolezel J."/>
            <person name="Bansal K.C."/>
            <person name="Xu X."/>
            <person name="Edwards D."/>
            <person name="Zhang G."/>
            <person name="Kahl G."/>
            <person name="Gil J."/>
            <person name="Singh K.B."/>
            <person name="Datta S.K."/>
            <person name="Jackson S.A."/>
            <person name="Wang J."/>
            <person name="Cook D.R."/>
        </authorList>
    </citation>
    <scope>NUCLEOTIDE SEQUENCE [LARGE SCALE GENOMIC DNA]</scope>
    <source>
        <strain evidence="3">cv. CDC Frontier</strain>
    </source>
</reference>
<protein>
    <submittedName>
        <fullName evidence="4">Protein HAIKU1-like</fullName>
    </submittedName>
</protein>
<dbReference type="Pfam" id="PF05678">
    <property type="entry name" value="VQ"/>
    <property type="match status" value="1"/>
</dbReference>
<sequence length="318" mass="35379">MSSGRQQYPPPKVYHIHKDDFKSVVQQLTGLDSDESNKIQIQNIKPPPPLANHVPSSAAPPQTTYNAPSFQYPLKPISGPPLMDMGWSNVPDSPISAFMKTFQESDHLIFDTSRGNQFQTQPQPQPPYSLQTHNVTQPQPQRYSYTLQKQTHTNSNSTIYTSLDAQSQTYRLQMQHIYPLYTQPPIIVQGQTLTQTQTQTQVRPNIVESSHPSSGVLCPTSMNATNSIATMNGSNQFVSGITSSYTNGPQSPTSQFPLPSLTSNMNMPSPQSPNFQFSPPSSPEYPFYPYLHPETLDSPQSPLSSGIFPFSSPNRFDQ</sequence>
<name>A0A1S2YTT1_CICAR</name>
<proteinExistence type="predicted"/>
<evidence type="ECO:0000259" key="2">
    <source>
        <dbReference type="Pfam" id="PF05678"/>
    </source>
</evidence>
<keyword evidence="3" id="KW-1185">Reference proteome</keyword>
<evidence type="ECO:0000256" key="1">
    <source>
        <dbReference type="SAM" id="MobiDB-lite"/>
    </source>
</evidence>
<evidence type="ECO:0000313" key="3">
    <source>
        <dbReference type="Proteomes" id="UP000087171"/>
    </source>
</evidence>
<dbReference type="Proteomes" id="UP000087171">
    <property type="component" value="Chromosome Ca7"/>
</dbReference>
<dbReference type="PANTHER" id="PTHR33783:SF1">
    <property type="entry name" value="PROTEIN HAIKU1"/>
    <property type="match status" value="1"/>
</dbReference>
<reference evidence="4" key="2">
    <citation type="submission" date="2025-08" db="UniProtKB">
        <authorList>
            <consortium name="RefSeq"/>
        </authorList>
    </citation>
    <scope>IDENTIFICATION</scope>
    <source>
        <tissue evidence="4">Etiolated seedlings</tissue>
    </source>
</reference>
<gene>
    <name evidence="4" type="primary">LOC101504424</name>
</gene>
<dbReference type="InterPro" id="IPR039612">
    <property type="entry name" value="VQ_5/9/14"/>
</dbReference>
<evidence type="ECO:0000313" key="4">
    <source>
        <dbReference type="RefSeq" id="XP_004509796.2"/>
    </source>
</evidence>
<dbReference type="PANTHER" id="PTHR33783">
    <property type="entry name" value="PROTEIN HAIKU1"/>
    <property type="match status" value="1"/>
</dbReference>
<organism evidence="3 4">
    <name type="scientific">Cicer arietinum</name>
    <name type="common">Chickpea</name>
    <name type="synonym">Garbanzo</name>
    <dbReference type="NCBI Taxonomy" id="3827"/>
    <lineage>
        <taxon>Eukaryota</taxon>
        <taxon>Viridiplantae</taxon>
        <taxon>Streptophyta</taxon>
        <taxon>Embryophyta</taxon>
        <taxon>Tracheophyta</taxon>
        <taxon>Spermatophyta</taxon>
        <taxon>Magnoliopsida</taxon>
        <taxon>eudicotyledons</taxon>
        <taxon>Gunneridae</taxon>
        <taxon>Pentapetalae</taxon>
        <taxon>rosids</taxon>
        <taxon>fabids</taxon>
        <taxon>Fabales</taxon>
        <taxon>Fabaceae</taxon>
        <taxon>Papilionoideae</taxon>
        <taxon>50 kb inversion clade</taxon>
        <taxon>NPAAA clade</taxon>
        <taxon>Hologalegina</taxon>
        <taxon>IRL clade</taxon>
        <taxon>Cicereae</taxon>
        <taxon>Cicer</taxon>
    </lineage>
</organism>
<feature type="compositionally biased region" description="Polar residues" evidence="1">
    <location>
        <begin position="247"/>
        <end position="267"/>
    </location>
</feature>
<dbReference type="RefSeq" id="XP_004509796.2">
    <property type="nucleotide sequence ID" value="XM_004509739.2"/>
</dbReference>
<feature type="region of interest" description="Disordered" evidence="1">
    <location>
        <begin position="247"/>
        <end position="318"/>
    </location>
</feature>
<dbReference type="AlphaFoldDB" id="A0A1S2YTT1"/>
<feature type="compositionally biased region" description="Low complexity" evidence="1">
    <location>
        <begin position="268"/>
        <end position="290"/>
    </location>
</feature>